<reference evidence="1 2" key="1">
    <citation type="submission" date="2014-03" db="EMBL/GenBank/DDBJ databases">
        <title>Genome sequence of Bordetella hinzii.</title>
        <authorList>
            <person name="Register K."/>
            <person name="Harvill E."/>
            <person name="Goodfield L.L."/>
            <person name="Ivanov Y.V."/>
            <person name="Meyer J.A."/>
            <person name="Muse S.J."/>
            <person name="Jacobs N."/>
            <person name="Bendor L."/>
            <person name="Smallridge W.E."/>
            <person name="Brinkac L.M."/>
            <person name="Sanka R."/>
            <person name="Kim M."/>
            <person name="Losada L."/>
        </authorList>
    </citation>
    <scope>NUCLEOTIDE SEQUENCE [LARGE SCALE GENOMIC DNA]</scope>
    <source>
        <strain evidence="1 2">OH87 BAL007II</strain>
    </source>
</reference>
<dbReference type="Proteomes" id="UP000025748">
    <property type="component" value="Unassembled WGS sequence"/>
</dbReference>
<sequence>MTMLAPLYEIAGEARAIYEKLMDMDADDQTIADTLEAETDMVPKVQSYGFVIRNMEALETAINAEAERLALRARILANRREALKKRLLDAMVYAGVQKVEHPQFTISVQKNPASVEIFDERQIPADYMTEPKPPEPKPNKTLIKKAIQDGFDVPGAKLVQSVRLAIK</sequence>
<keyword evidence="2" id="KW-1185">Reference proteome</keyword>
<dbReference type="InterPro" id="IPR008840">
    <property type="entry name" value="Sipho_Gp157"/>
</dbReference>
<accession>A0ABR4R5B8</accession>
<proteinExistence type="predicted"/>
<name>A0ABR4R5B8_9BORD</name>
<dbReference type="EMBL" id="JHEM01000002">
    <property type="protein sequence ID" value="KCB25937.1"/>
    <property type="molecule type" value="Genomic_DNA"/>
</dbReference>
<evidence type="ECO:0000313" key="2">
    <source>
        <dbReference type="Proteomes" id="UP000025748"/>
    </source>
</evidence>
<comment type="caution">
    <text evidence="1">The sequence shown here is derived from an EMBL/GenBank/DDBJ whole genome shotgun (WGS) entry which is preliminary data.</text>
</comment>
<gene>
    <name evidence="1" type="ORF">L544_3259</name>
</gene>
<protein>
    <submittedName>
        <fullName evidence="1">Bacteriophage resistance factor, PF05565 family</fullName>
    </submittedName>
</protein>
<dbReference type="RefSeq" id="WP_196245770.1">
    <property type="nucleotide sequence ID" value="NZ_JHEM01000002.1"/>
</dbReference>
<organism evidence="1 2">
    <name type="scientific">Bordetella hinzii OH87 BAL007II</name>
    <dbReference type="NCBI Taxonomy" id="1331262"/>
    <lineage>
        <taxon>Bacteria</taxon>
        <taxon>Pseudomonadati</taxon>
        <taxon>Pseudomonadota</taxon>
        <taxon>Betaproteobacteria</taxon>
        <taxon>Burkholderiales</taxon>
        <taxon>Alcaligenaceae</taxon>
        <taxon>Bordetella</taxon>
    </lineage>
</organism>
<dbReference type="Pfam" id="PF05565">
    <property type="entry name" value="Sipho_Gp157"/>
    <property type="match status" value="1"/>
</dbReference>
<evidence type="ECO:0000313" key="1">
    <source>
        <dbReference type="EMBL" id="KCB25937.1"/>
    </source>
</evidence>